<dbReference type="EMBL" id="CABVHQ010000016">
    <property type="protein sequence ID" value="VVN93963.1"/>
    <property type="molecule type" value="Genomic_DNA"/>
</dbReference>
<protein>
    <recommendedName>
        <fullName evidence="1">Methyltransferase domain-containing protein</fullName>
    </recommendedName>
</protein>
<dbReference type="Pfam" id="PF13649">
    <property type="entry name" value="Methyltransf_25"/>
    <property type="match status" value="1"/>
</dbReference>
<evidence type="ECO:0000313" key="3">
    <source>
        <dbReference type="Proteomes" id="UP000337909"/>
    </source>
</evidence>
<evidence type="ECO:0000259" key="1">
    <source>
        <dbReference type="Pfam" id="PF13649"/>
    </source>
</evidence>
<dbReference type="SUPFAM" id="SSF53335">
    <property type="entry name" value="S-adenosyl-L-methionine-dependent methyltransferases"/>
    <property type="match status" value="1"/>
</dbReference>
<dbReference type="Gene3D" id="3.40.50.150">
    <property type="entry name" value="Vaccinia Virus protein VP39"/>
    <property type="match status" value="1"/>
</dbReference>
<dbReference type="OrthoDB" id="5608223at2"/>
<organism evidence="2 3">
    <name type="scientific">Pseudomonas fluorescens</name>
    <dbReference type="NCBI Taxonomy" id="294"/>
    <lineage>
        <taxon>Bacteria</taxon>
        <taxon>Pseudomonadati</taxon>
        <taxon>Pseudomonadota</taxon>
        <taxon>Gammaproteobacteria</taxon>
        <taxon>Pseudomonadales</taxon>
        <taxon>Pseudomonadaceae</taxon>
        <taxon>Pseudomonas</taxon>
    </lineage>
</organism>
<reference evidence="2 3" key="1">
    <citation type="submission" date="2019-09" db="EMBL/GenBank/DDBJ databases">
        <authorList>
            <person name="Chandra G."/>
            <person name="Truman W A."/>
        </authorList>
    </citation>
    <scope>NUCLEOTIDE SEQUENCE [LARGE SCALE GENOMIC DNA]</scope>
    <source>
        <strain evidence="2">PS691</strain>
    </source>
</reference>
<proteinExistence type="predicted"/>
<accession>A0A5E7CDS9</accession>
<name>A0A5E7CDS9_PSEFL</name>
<dbReference type="CDD" id="cd02440">
    <property type="entry name" value="AdoMet_MTases"/>
    <property type="match status" value="1"/>
</dbReference>
<dbReference type="InterPro" id="IPR041698">
    <property type="entry name" value="Methyltransf_25"/>
</dbReference>
<evidence type="ECO:0000313" key="2">
    <source>
        <dbReference type="EMBL" id="VVN93963.1"/>
    </source>
</evidence>
<dbReference type="RefSeq" id="WP_150642108.1">
    <property type="nucleotide sequence ID" value="NZ_CABVHQ010000016.1"/>
</dbReference>
<sequence>MSSQLPSIIELEFARRYEREHARVCLEARPVGLARRLSLWRAEQLVRQALKVAGEPGLILDLACGAGRFWPVLAEHANRVILAADNSQDMLDHAQTHHSPGLLERVKTFQSSAFTIGLSVNAVDCIFCMQLFQQIVSSEHRLLLLRELHRVSRDTVIVSVQVARSFRVRRHRSEGADLEASAEAAKPPLAGKTQIEGEFRQAGFEILHSQDFMPGCGLSRVYVLRKGS</sequence>
<dbReference type="InterPro" id="IPR029063">
    <property type="entry name" value="SAM-dependent_MTases_sf"/>
</dbReference>
<feature type="domain" description="Methyltransferase" evidence="1">
    <location>
        <begin position="59"/>
        <end position="153"/>
    </location>
</feature>
<gene>
    <name evidence="2" type="ORF">PS691_02092</name>
</gene>
<dbReference type="Proteomes" id="UP000337909">
    <property type="component" value="Unassembled WGS sequence"/>
</dbReference>
<dbReference type="AlphaFoldDB" id="A0A5E7CDS9"/>